<evidence type="ECO:0000313" key="3">
    <source>
        <dbReference type="EMBL" id="SEP25815.1"/>
    </source>
</evidence>
<feature type="transmembrane region" description="Helical" evidence="1">
    <location>
        <begin position="110"/>
        <end position="131"/>
    </location>
</feature>
<dbReference type="InterPro" id="IPR000326">
    <property type="entry name" value="PAP2/HPO"/>
</dbReference>
<proteinExistence type="predicted"/>
<dbReference type="GO" id="GO:0016020">
    <property type="term" value="C:membrane"/>
    <property type="evidence" value="ECO:0007669"/>
    <property type="project" value="UniProtKB-SubCell"/>
</dbReference>
<feature type="transmembrane region" description="Helical" evidence="1">
    <location>
        <begin position="143"/>
        <end position="163"/>
    </location>
</feature>
<evidence type="ECO:0000259" key="2">
    <source>
        <dbReference type="SMART" id="SM00014"/>
    </source>
</evidence>
<sequence length="270" mass="29914">MVELDSLSTLAVLLVQVLLSVSVLLGLTSAVVIGPTRLRTLWREKRSRLREALPYLALLVSVLVVNKFIRDVVPEVSWLIGLNVTSYIYSLEGATVADIQSVTMPGLTAYFSFVYVVGYVFLLIFPFLAYLALQDLRPLKRTALAYALNYSIGLLLYALFISYGPRNLIPDLVDPLLYSTYPQTQILTSKVNTNTNVFPSLHTSLSVTAAALAWQTREEYPIWLAVATLFAVSITLATMYLGIHWATDVVVGVALGLACVELATWYVDRE</sequence>
<dbReference type="RefSeq" id="WP_244531691.1">
    <property type="nucleotide sequence ID" value="NZ_FODV01000028.1"/>
</dbReference>
<feature type="domain" description="Phosphatidic acid phosphatase type 2/haloperoxidase" evidence="2">
    <location>
        <begin position="116"/>
        <end position="264"/>
    </location>
</feature>
<dbReference type="CDD" id="cd03386">
    <property type="entry name" value="PAP2_Aur1_like"/>
    <property type="match status" value="1"/>
</dbReference>
<gene>
    <name evidence="3" type="ORF">SAMN04487948_1286</name>
</gene>
<dbReference type="SMART" id="SM00014">
    <property type="entry name" value="acidPPc"/>
    <property type="match status" value="1"/>
</dbReference>
<feature type="transmembrane region" description="Helical" evidence="1">
    <location>
        <begin position="6"/>
        <end position="32"/>
    </location>
</feature>
<dbReference type="Proteomes" id="UP000199126">
    <property type="component" value="Unassembled WGS sequence"/>
</dbReference>
<dbReference type="InterPro" id="IPR036938">
    <property type="entry name" value="PAP2/HPO_sf"/>
</dbReference>
<organism evidence="3 4">
    <name type="scientific">Halogranum amylolyticum</name>
    <dbReference type="NCBI Taxonomy" id="660520"/>
    <lineage>
        <taxon>Archaea</taxon>
        <taxon>Methanobacteriati</taxon>
        <taxon>Methanobacteriota</taxon>
        <taxon>Stenosarchaea group</taxon>
        <taxon>Halobacteria</taxon>
        <taxon>Halobacteriales</taxon>
        <taxon>Haloferacaceae</taxon>
    </lineage>
</organism>
<dbReference type="EMBL" id="FODV01000028">
    <property type="protein sequence ID" value="SEP25815.1"/>
    <property type="molecule type" value="Genomic_DNA"/>
</dbReference>
<keyword evidence="1" id="KW-0472">Membrane</keyword>
<keyword evidence="4" id="KW-1185">Reference proteome</keyword>
<reference evidence="4" key="1">
    <citation type="submission" date="2016-10" db="EMBL/GenBank/DDBJ databases">
        <authorList>
            <person name="Varghese N."/>
            <person name="Submissions S."/>
        </authorList>
    </citation>
    <scope>NUCLEOTIDE SEQUENCE [LARGE SCALE GENOMIC DNA]</scope>
    <source>
        <strain evidence="4">CGMCC 1.10121</strain>
    </source>
</reference>
<dbReference type="Gene3D" id="1.20.144.10">
    <property type="entry name" value="Phosphatidic acid phosphatase type 2/haloperoxidase"/>
    <property type="match status" value="1"/>
</dbReference>
<dbReference type="AlphaFoldDB" id="A0A1H8WDT9"/>
<protein>
    <submittedName>
        <fullName evidence="3">Membrane-associated phospholipid phosphatase</fullName>
    </submittedName>
</protein>
<evidence type="ECO:0000256" key="1">
    <source>
        <dbReference type="SAM" id="Phobius"/>
    </source>
</evidence>
<feature type="transmembrane region" description="Helical" evidence="1">
    <location>
        <begin position="249"/>
        <end position="267"/>
    </location>
</feature>
<keyword evidence="1" id="KW-0812">Transmembrane</keyword>
<accession>A0A1H8WDT9</accession>
<name>A0A1H8WDT9_9EURY</name>
<dbReference type="InterPro" id="IPR026841">
    <property type="entry name" value="Aur1/Ipt1"/>
</dbReference>
<feature type="transmembrane region" description="Helical" evidence="1">
    <location>
        <begin position="52"/>
        <end position="69"/>
    </location>
</feature>
<keyword evidence="1" id="KW-1133">Transmembrane helix</keyword>
<dbReference type="SUPFAM" id="SSF48317">
    <property type="entry name" value="Acid phosphatase/Vanadium-dependent haloperoxidase"/>
    <property type="match status" value="1"/>
</dbReference>
<evidence type="ECO:0000313" key="4">
    <source>
        <dbReference type="Proteomes" id="UP000199126"/>
    </source>
</evidence>
<dbReference type="Pfam" id="PF14378">
    <property type="entry name" value="PAP2_3"/>
    <property type="match status" value="1"/>
</dbReference>
<feature type="transmembrane region" description="Helical" evidence="1">
    <location>
        <begin position="222"/>
        <end position="243"/>
    </location>
</feature>